<dbReference type="Proteomes" id="UP000298061">
    <property type="component" value="Unassembled WGS sequence"/>
</dbReference>
<name>A0A4Z0ACB2_9AGAM</name>
<dbReference type="InterPro" id="IPR001810">
    <property type="entry name" value="F-box_dom"/>
</dbReference>
<dbReference type="OrthoDB" id="3181669at2759"/>
<keyword evidence="3" id="KW-1185">Reference proteome</keyword>
<dbReference type="Gene3D" id="1.20.1280.50">
    <property type="match status" value="1"/>
</dbReference>
<dbReference type="STRING" id="135208.A0A4Z0ACB2"/>
<protein>
    <recommendedName>
        <fullName evidence="1">F-box domain-containing protein</fullName>
    </recommendedName>
</protein>
<sequence>MLHRSPPPTAIVAGCQTIDERIESLVHELTTLREYKNSFAPISRLPAELIALIFFYYQAMQRAAAKALRQNEYVVPSWLNVTYVCRRWRHIALEIPTLWVDIVIHKYWTQEMLRRSRNAPLILDVVLPFPNNSTARPSKFLPTVKLALEQLHRAGELNLVGHWEVLQEVMAQLSVKRAPLLSSLSLTSQGGPQMIVPPNIFAGEVPPLLCHVTLWNCDVAWDSPFLSQNLVSLTVMGTYRFERPTNGTLLNALSGMTELESLTLNALPWVNPTSQDFTSPLPAQPTILLPSLSRLRLTGRAIECDEFMNRLSMPALTSLSLKCQIEVPGALDLEGIFEKITQIVNGTSRPHGPDTPLHCIRVGDLDTAFGLHIEGWSGVPPADTYEWPRPAADPVVSCRFWWTETLSERLEIPLITKFMATVPVQDVRTLVMHPPYFGSTPIDWTACFGRLARLQAIHIRDWSTMEVLFTAWRAYISWDPSYYNGGSSSDESDLTPCAAEYPELRSLHVVDVELYGIYPRSNLRAPSEILVEILTQRARRSLKLEKLWICGDGIEEAAVEKLKTVVSQVNWDSDRNWQRQQSPNVP</sequence>
<dbReference type="PROSITE" id="PS51257">
    <property type="entry name" value="PROKAR_LIPOPROTEIN"/>
    <property type="match status" value="1"/>
</dbReference>
<evidence type="ECO:0000259" key="1">
    <source>
        <dbReference type="Pfam" id="PF12937"/>
    </source>
</evidence>
<evidence type="ECO:0000313" key="2">
    <source>
        <dbReference type="EMBL" id="TFY84003.1"/>
    </source>
</evidence>
<accession>A0A4Z0ACB2</accession>
<comment type="caution">
    <text evidence="2">The sequence shown here is derived from an EMBL/GenBank/DDBJ whole genome shotgun (WGS) entry which is preliminary data.</text>
</comment>
<dbReference type="AlphaFoldDB" id="A0A4Z0ACB2"/>
<organism evidence="2 3">
    <name type="scientific">Hericium alpestre</name>
    <dbReference type="NCBI Taxonomy" id="135208"/>
    <lineage>
        <taxon>Eukaryota</taxon>
        <taxon>Fungi</taxon>
        <taxon>Dikarya</taxon>
        <taxon>Basidiomycota</taxon>
        <taxon>Agaricomycotina</taxon>
        <taxon>Agaricomycetes</taxon>
        <taxon>Russulales</taxon>
        <taxon>Hericiaceae</taxon>
        <taxon>Hericium</taxon>
    </lineage>
</organism>
<dbReference type="SUPFAM" id="SSF52047">
    <property type="entry name" value="RNI-like"/>
    <property type="match status" value="1"/>
</dbReference>
<gene>
    <name evidence="2" type="ORF">EWM64_g18</name>
</gene>
<dbReference type="InterPro" id="IPR036047">
    <property type="entry name" value="F-box-like_dom_sf"/>
</dbReference>
<dbReference type="EMBL" id="SFCI01000001">
    <property type="protein sequence ID" value="TFY84003.1"/>
    <property type="molecule type" value="Genomic_DNA"/>
</dbReference>
<feature type="domain" description="F-box" evidence="1">
    <location>
        <begin position="42"/>
        <end position="104"/>
    </location>
</feature>
<reference evidence="2 3" key="1">
    <citation type="submission" date="2019-02" db="EMBL/GenBank/DDBJ databases">
        <title>Genome sequencing of the rare red list fungi Hericium alpestre (H. flagellum).</title>
        <authorList>
            <person name="Buettner E."/>
            <person name="Kellner H."/>
        </authorList>
    </citation>
    <scope>NUCLEOTIDE SEQUENCE [LARGE SCALE GENOMIC DNA]</scope>
    <source>
        <strain evidence="2 3">DSM 108284</strain>
    </source>
</reference>
<dbReference type="SUPFAM" id="SSF81383">
    <property type="entry name" value="F-box domain"/>
    <property type="match status" value="1"/>
</dbReference>
<evidence type="ECO:0000313" key="3">
    <source>
        <dbReference type="Proteomes" id="UP000298061"/>
    </source>
</evidence>
<dbReference type="Pfam" id="PF12937">
    <property type="entry name" value="F-box-like"/>
    <property type="match status" value="1"/>
</dbReference>
<proteinExistence type="predicted"/>